<sequence>MNALKQALPSGRSAQGFQQFPTLADASRFPCSGNGIQSQGDLSCRCYDCWTGDDCSTQEDIHTCTVDVESGSPLLFEDYWISHPEAEVRVQASYHEGYGTQLPQLERAIRAIHAQVGNAVTDGRSIVIGMGSSQILNAAFFALSNASRSPDVNITKVCSEAPYYNAYKATSQYYGSMAFEWSETTDLEASPDSPVIQVMTAPNNPDGTMRNKTVSGAYGVYDHAYYWPHYTPISQALEYDDRDVAVFTLSKLTGHAGSRIGWAIVKDLDVAQLMMDHVSNSGGDLKVGSAVHPGFGTGSV</sequence>
<comment type="caution">
    <text evidence="3">The sequence shown here is derived from an EMBL/GenBank/DDBJ whole genome shotgun (WGS) entry which is preliminary data.</text>
</comment>
<keyword evidence="4" id="KW-1185">Reference proteome</keyword>
<dbReference type="PANTHER" id="PTHR43795:SF20">
    <property type="entry name" value="TRYPTOPHAN AMINOTRANSFERASE-RELATED PROTEIN 3"/>
    <property type="match status" value="1"/>
</dbReference>
<dbReference type="Proteomes" id="UP001485043">
    <property type="component" value="Unassembled WGS sequence"/>
</dbReference>
<evidence type="ECO:0000313" key="3">
    <source>
        <dbReference type="EMBL" id="KAK9862148.1"/>
    </source>
</evidence>
<feature type="domain" description="Alliinase C-terminal" evidence="2">
    <location>
        <begin position="66"/>
        <end position="281"/>
    </location>
</feature>
<dbReference type="PANTHER" id="PTHR43795">
    <property type="entry name" value="BIFUNCTIONAL ASPARTATE AMINOTRANSFERASE AND GLUTAMATE/ASPARTATE-PREPHENATE AMINOTRANSFERASE-RELATED"/>
    <property type="match status" value="1"/>
</dbReference>
<dbReference type="EMBL" id="JALJOV010000649">
    <property type="protein sequence ID" value="KAK9862148.1"/>
    <property type="molecule type" value="Genomic_DNA"/>
</dbReference>
<dbReference type="Pfam" id="PF04864">
    <property type="entry name" value="Alliinase_C"/>
    <property type="match status" value="1"/>
</dbReference>
<reference evidence="3 4" key="1">
    <citation type="journal article" date="2024" name="Nat. Commun.">
        <title>Phylogenomics reveals the evolutionary origins of lichenization in chlorophyte algae.</title>
        <authorList>
            <person name="Puginier C."/>
            <person name="Libourel C."/>
            <person name="Otte J."/>
            <person name="Skaloud P."/>
            <person name="Haon M."/>
            <person name="Grisel S."/>
            <person name="Petersen M."/>
            <person name="Berrin J.G."/>
            <person name="Delaux P.M."/>
            <person name="Dal Grande F."/>
            <person name="Keller J."/>
        </authorList>
    </citation>
    <scope>NUCLEOTIDE SEQUENCE [LARGE SCALE GENOMIC DNA]</scope>
    <source>
        <strain evidence="3 4">SAG 2523</strain>
    </source>
</reference>
<dbReference type="Gene3D" id="2.10.25.30">
    <property type="entry name" value="EGF-like, alliinase"/>
    <property type="match status" value="1"/>
</dbReference>
<dbReference type="InterPro" id="IPR006948">
    <property type="entry name" value="Alliinase_C"/>
</dbReference>
<name>A0AAW1SYM6_9CHLO</name>
<evidence type="ECO:0000313" key="4">
    <source>
        <dbReference type="Proteomes" id="UP001485043"/>
    </source>
</evidence>
<protein>
    <recommendedName>
        <fullName evidence="2">Alliinase C-terminal domain-containing protein</fullName>
    </recommendedName>
</protein>
<dbReference type="GO" id="GO:0016846">
    <property type="term" value="F:carbon-sulfur lyase activity"/>
    <property type="evidence" value="ECO:0007669"/>
    <property type="project" value="InterPro"/>
</dbReference>
<evidence type="ECO:0000259" key="2">
    <source>
        <dbReference type="Pfam" id="PF04864"/>
    </source>
</evidence>
<dbReference type="SUPFAM" id="SSF53383">
    <property type="entry name" value="PLP-dependent transferases"/>
    <property type="match status" value="1"/>
</dbReference>
<accession>A0AAW1SYM6</accession>
<evidence type="ECO:0000256" key="1">
    <source>
        <dbReference type="ARBA" id="ARBA00022898"/>
    </source>
</evidence>
<proteinExistence type="predicted"/>
<dbReference type="Gene3D" id="3.40.640.10">
    <property type="entry name" value="Type I PLP-dependent aspartate aminotransferase-like (Major domain)"/>
    <property type="match status" value="1"/>
</dbReference>
<dbReference type="GO" id="GO:0006520">
    <property type="term" value="P:amino acid metabolic process"/>
    <property type="evidence" value="ECO:0007669"/>
    <property type="project" value="TreeGrafter"/>
</dbReference>
<dbReference type="AlphaFoldDB" id="A0AAW1SYM6"/>
<dbReference type="InterPro" id="IPR050478">
    <property type="entry name" value="Ethylene_sulfur-biosynth"/>
</dbReference>
<dbReference type="GO" id="GO:0008483">
    <property type="term" value="F:transaminase activity"/>
    <property type="evidence" value="ECO:0007669"/>
    <property type="project" value="TreeGrafter"/>
</dbReference>
<organism evidence="3 4">
    <name type="scientific">Apatococcus fuscideae</name>
    <dbReference type="NCBI Taxonomy" id="2026836"/>
    <lineage>
        <taxon>Eukaryota</taxon>
        <taxon>Viridiplantae</taxon>
        <taxon>Chlorophyta</taxon>
        <taxon>core chlorophytes</taxon>
        <taxon>Trebouxiophyceae</taxon>
        <taxon>Chlorellales</taxon>
        <taxon>Chlorellaceae</taxon>
        <taxon>Apatococcus</taxon>
    </lineage>
</organism>
<dbReference type="InterPro" id="IPR015421">
    <property type="entry name" value="PyrdxlP-dep_Trfase_major"/>
</dbReference>
<keyword evidence="1" id="KW-0663">Pyridoxal phosphate</keyword>
<gene>
    <name evidence="3" type="ORF">WJX84_009171</name>
</gene>
<dbReference type="InterPro" id="IPR015424">
    <property type="entry name" value="PyrdxlP-dep_Trfase"/>
</dbReference>
<dbReference type="InterPro" id="IPR037029">
    <property type="entry name" value="Alliinase_N_sf"/>
</dbReference>